<dbReference type="Proteomes" id="UP000199289">
    <property type="component" value="Unassembled WGS sequence"/>
</dbReference>
<dbReference type="Gene3D" id="1.10.540.10">
    <property type="entry name" value="Acyl-CoA dehydrogenase/oxidase, N-terminal domain"/>
    <property type="match status" value="1"/>
</dbReference>
<dbReference type="InterPro" id="IPR009100">
    <property type="entry name" value="AcylCoA_DH/oxidase_NM_dom_sf"/>
</dbReference>
<feature type="domain" description="Acyl-CoA oxidase/dehydrogenase middle" evidence="8">
    <location>
        <begin position="144"/>
        <end position="239"/>
    </location>
</feature>
<dbReference type="FunFam" id="2.40.110.10:FF:000001">
    <property type="entry name" value="Acyl-CoA dehydrogenase, mitochondrial"/>
    <property type="match status" value="1"/>
</dbReference>
<dbReference type="AlphaFoldDB" id="A0A1H1BM03"/>
<evidence type="ECO:0000259" key="8">
    <source>
        <dbReference type="Pfam" id="PF02770"/>
    </source>
</evidence>
<dbReference type="PANTHER" id="PTHR43884:SF12">
    <property type="entry name" value="ISOVALERYL-COA DEHYDROGENASE, MITOCHONDRIAL-RELATED"/>
    <property type="match status" value="1"/>
</dbReference>
<keyword evidence="5 6" id="KW-0560">Oxidoreductase</keyword>
<dbReference type="GO" id="GO:0003995">
    <property type="term" value="F:acyl-CoA dehydrogenase activity"/>
    <property type="evidence" value="ECO:0007669"/>
    <property type="project" value="InterPro"/>
</dbReference>
<dbReference type="Gene3D" id="1.20.140.10">
    <property type="entry name" value="Butyryl-CoA Dehydrogenase, subunit A, domain 3"/>
    <property type="match status" value="1"/>
</dbReference>
<evidence type="ECO:0000256" key="2">
    <source>
        <dbReference type="ARBA" id="ARBA00009347"/>
    </source>
</evidence>
<reference evidence="11" key="1">
    <citation type="submission" date="2016-10" db="EMBL/GenBank/DDBJ databases">
        <authorList>
            <person name="Varghese N."/>
            <person name="Submissions S."/>
        </authorList>
    </citation>
    <scope>NUCLEOTIDE SEQUENCE [LARGE SCALE GENOMIC DNA]</scope>
    <source>
        <strain evidence="11">CGMCC 1.12397</strain>
    </source>
</reference>
<dbReference type="FunFam" id="1.20.140.10:FF:000004">
    <property type="entry name" value="Acyl-CoA dehydrogenase FadE25"/>
    <property type="match status" value="1"/>
</dbReference>
<dbReference type="SUPFAM" id="SSF56645">
    <property type="entry name" value="Acyl-CoA dehydrogenase NM domain-like"/>
    <property type="match status" value="1"/>
</dbReference>
<evidence type="ECO:0000256" key="3">
    <source>
        <dbReference type="ARBA" id="ARBA00022630"/>
    </source>
</evidence>
<dbReference type="InterPro" id="IPR036250">
    <property type="entry name" value="AcylCo_DH-like_C"/>
</dbReference>
<dbReference type="Pfam" id="PF02771">
    <property type="entry name" value="Acyl-CoA_dh_N"/>
    <property type="match status" value="1"/>
</dbReference>
<evidence type="ECO:0000256" key="4">
    <source>
        <dbReference type="ARBA" id="ARBA00022827"/>
    </source>
</evidence>
<dbReference type="PROSITE" id="PS00073">
    <property type="entry name" value="ACYL_COA_DH_2"/>
    <property type="match status" value="1"/>
</dbReference>
<accession>A0A1H1BM03</accession>
<dbReference type="SUPFAM" id="SSF47203">
    <property type="entry name" value="Acyl-CoA dehydrogenase C-terminal domain-like"/>
    <property type="match status" value="1"/>
</dbReference>
<dbReference type="InterPro" id="IPR009075">
    <property type="entry name" value="AcylCo_DH/oxidase_C"/>
</dbReference>
<dbReference type="FunFam" id="1.10.540.10:FF:000002">
    <property type="entry name" value="Acyl-CoA dehydrogenase FadE19"/>
    <property type="match status" value="1"/>
</dbReference>
<evidence type="ECO:0000259" key="7">
    <source>
        <dbReference type="Pfam" id="PF00441"/>
    </source>
</evidence>
<dbReference type="InterPro" id="IPR037069">
    <property type="entry name" value="AcylCoA_DH/ox_N_sf"/>
</dbReference>
<evidence type="ECO:0000259" key="9">
    <source>
        <dbReference type="Pfam" id="PF02771"/>
    </source>
</evidence>
<keyword evidence="4 6" id="KW-0274">FAD</keyword>
<comment type="similarity">
    <text evidence="2 6">Belongs to the acyl-CoA dehydrogenase family.</text>
</comment>
<evidence type="ECO:0000313" key="10">
    <source>
        <dbReference type="EMBL" id="SDQ52991.1"/>
    </source>
</evidence>
<name>A0A1H1BM03_9EURY</name>
<evidence type="ECO:0000313" key="11">
    <source>
        <dbReference type="Proteomes" id="UP000199289"/>
    </source>
</evidence>
<keyword evidence="3 6" id="KW-0285">Flavoprotein</keyword>
<feature type="domain" description="Acyl-CoA dehydrogenase/oxidase C-terminal" evidence="7">
    <location>
        <begin position="252"/>
        <end position="400"/>
    </location>
</feature>
<dbReference type="EMBL" id="FNKQ01000002">
    <property type="protein sequence ID" value="SDQ52991.1"/>
    <property type="molecule type" value="Genomic_DNA"/>
</dbReference>
<evidence type="ECO:0000256" key="1">
    <source>
        <dbReference type="ARBA" id="ARBA00001974"/>
    </source>
</evidence>
<dbReference type="InterPro" id="IPR006089">
    <property type="entry name" value="Acyl-CoA_DH_CS"/>
</dbReference>
<dbReference type="PROSITE" id="PS00072">
    <property type="entry name" value="ACYL_COA_DH_1"/>
    <property type="match status" value="1"/>
</dbReference>
<dbReference type="PIRSF" id="PIRSF016578">
    <property type="entry name" value="HsaA"/>
    <property type="match status" value="1"/>
</dbReference>
<dbReference type="Gene3D" id="2.40.110.10">
    <property type="entry name" value="Butyryl-CoA Dehydrogenase, subunit A, domain 2"/>
    <property type="match status" value="1"/>
</dbReference>
<dbReference type="Pfam" id="PF00441">
    <property type="entry name" value="Acyl-CoA_dh_1"/>
    <property type="match status" value="1"/>
</dbReference>
<gene>
    <name evidence="10" type="ORF">SAMN05216278_1858</name>
</gene>
<dbReference type="Pfam" id="PF02770">
    <property type="entry name" value="Acyl-CoA_dh_M"/>
    <property type="match status" value="1"/>
</dbReference>
<organism evidence="10 11">
    <name type="scientific">Halopelagius longus</name>
    <dbReference type="NCBI Taxonomy" id="1236180"/>
    <lineage>
        <taxon>Archaea</taxon>
        <taxon>Methanobacteriati</taxon>
        <taxon>Methanobacteriota</taxon>
        <taxon>Stenosarchaea group</taxon>
        <taxon>Halobacteria</taxon>
        <taxon>Halobacteriales</taxon>
        <taxon>Haloferacaceae</taxon>
    </lineage>
</organism>
<dbReference type="GO" id="GO:0050660">
    <property type="term" value="F:flavin adenine dinucleotide binding"/>
    <property type="evidence" value="ECO:0007669"/>
    <property type="project" value="InterPro"/>
</dbReference>
<dbReference type="InterPro" id="IPR046373">
    <property type="entry name" value="Acyl-CoA_Oxase/DH_mid-dom_sf"/>
</dbReference>
<evidence type="ECO:0000256" key="5">
    <source>
        <dbReference type="ARBA" id="ARBA00023002"/>
    </source>
</evidence>
<protein>
    <submittedName>
        <fullName evidence="10">Acyl-CoA dehydrogenase</fullName>
    </submittedName>
</protein>
<feature type="domain" description="Acyl-CoA dehydrogenase/oxidase N-terminal" evidence="9">
    <location>
        <begin position="28"/>
        <end position="140"/>
    </location>
</feature>
<evidence type="ECO:0000256" key="6">
    <source>
        <dbReference type="RuleBase" id="RU362125"/>
    </source>
</evidence>
<dbReference type="PANTHER" id="PTHR43884">
    <property type="entry name" value="ACYL-COA DEHYDROGENASE"/>
    <property type="match status" value="1"/>
</dbReference>
<sequence>MGTVGASESEAKPEVSTMRDMRMDFALSPEQRQIRDVVSEFVDREVRPRAAEIDETDEYPADLISEMADLDLMGMPFPEEYGGAGLDYHSYAIGLEEISRGSGGLGTIVAAHTSLAGNMLYEFGDDDQRERFLTPLNAGEDLGAFALSEPQAGSDVPAMDTMATREGDEYVLDGGKLWTSNGSEADTVVVFAKTNPDAGRKGISSFVVRPEEDDGFVVEGTEHKLGDKGCPTAELRFDEMAIPADRRLGEEGEGFLQALKTLNGGRITIAARSVGIARAALDDAAAYAEDREQFGEPIGEIQAVKHKLADMDTKVQAAKLLMHRAADLKMRGESYVKEAAQAKLYASEVSREVANEAIQIHGGYGYTTDFPVERYYRDAKLNEIYEGTSEVLRNTIGDRVRSER</sequence>
<dbReference type="InterPro" id="IPR013786">
    <property type="entry name" value="AcylCoA_DH/ox_N"/>
</dbReference>
<proteinExistence type="inferred from homology"/>
<dbReference type="InterPro" id="IPR006091">
    <property type="entry name" value="Acyl-CoA_Oxase/DH_mid-dom"/>
</dbReference>
<comment type="cofactor">
    <cofactor evidence="1 6">
        <name>FAD</name>
        <dbReference type="ChEBI" id="CHEBI:57692"/>
    </cofactor>
</comment>